<evidence type="ECO:0000313" key="2">
    <source>
        <dbReference type="Proteomes" id="UP001141552"/>
    </source>
</evidence>
<organism evidence="1 2">
    <name type="scientific">Turnera subulata</name>
    <dbReference type="NCBI Taxonomy" id="218843"/>
    <lineage>
        <taxon>Eukaryota</taxon>
        <taxon>Viridiplantae</taxon>
        <taxon>Streptophyta</taxon>
        <taxon>Embryophyta</taxon>
        <taxon>Tracheophyta</taxon>
        <taxon>Spermatophyta</taxon>
        <taxon>Magnoliopsida</taxon>
        <taxon>eudicotyledons</taxon>
        <taxon>Gunneridae</taxon>
        <taxon>Pentapetalae</taxon>
        <taxon>rosids</taxon>
        <taxon>fabids</taxon>
        <taxon>Malpighiales</taxon>
        <taxon>Passifloraceae</taxon>
        <taxon>Turnera</taxon>
    </lineage>
</organism>
<name>A0A9Q0FUX5_9ROSI</name>
<dbReference type="Proteomes" id="UP001141552">
    <property type="component" value="Unassembled WGS sequence"/>
</dbReference>
<dbReference type="AlphaFoldDB" id="A0A9Q0FUX5"/>
<dbReference type="EMBL" id="JAKUCV010003947">
    <property type="protein sequence ID" value="KAJ4837080.1"/>
    <property type="molecule type" value="Genomic_DNA"/>
</dbReference>
<evidence type="ECO:0000313" key="1">
    <source>
        <dbReference type="EMBL" id="KAJ4837080.1"/>
    </source>
</evidence>
<proteinExistence type="predicted"/>
<sequence>IAGAFHEAVRGELFGEDPLGRRGVAANVEVELDVLFVFFL</sequence>
<reference evidence="1" key="2">
    <citation type="journal article" date="2023" name="Plants (Basel)">
        <title>Annotation of the Turnera subulata (Passifloraceae) Draft Genome Reveals the S-Locus Evolved after the Divergence of Turneroideae from Passifloroideae in a Stepwise Manner.</title>
        <authorList>
            <person name="Henning P.M."/>
            <person name="Roalson E.H."/>
            <person name="Mir W."/>
            <person name="McCubbin A.G."/>
            <person name="Shore J.S."/>
        </authorList>
    </citation>
    <scope>NUCLEOTIDE SEQUENCE</scope>
    <source>
        <strain evidence="1">F60SS</strain>
    </source>
</reference>
<keyword evidence="2" id="KW-1185">Reference proteome</keyword>
<comment type="caution">
    <text evidence="1">The sequence shown here is derived from an EMBL/GenBank/DDBJ whole genome shotgun (WGS) entry which is preliminary data.</text>
</comment>
<gene>
    <name evidence="1" type="ORF">Tsubulata_048886</name>
</gene>
<feature type="non-terminal residue" evidence="1">
    <location>
        <position position="1"/>
    </location>
</feature>
<accession>A0A9Q0FUX5</accession>
<protein>
    <submittedName>
        <fullName evidence="1">Uncharacterized protein</fullName>
    </submittedName>
</protein>
<reference evidence="1" key="1">
    <citation type="submission" date="2022-02" db="EMBL/GenBank/DDBJ databases">
        <authorList>
            <person name="Henning P.M."/>
            <person name="McCubbin A.G."/>
            <person name="Shore J.S."/>
        </authorList>
    </citation>
    <scope>NUCLEOTIDE SEQUENCE</scope>
    <source>
        <strain evidence="1">F60SS</strain>
        <tissue evidence="1">Leaves</tissue>
    </source>
</reference>